<evidence type="ECO:0000313" key="4">
    <source>
        <dbReference type="EMBL" id="SDS64253.1"/>
    </source>
</evidence>
<dbReference type="InterPro" id="IPR003615">
    <property type="entry name" value="HNH_nuc"/>
</dbReference>
<reference evidence="5" key="1">
    <citation type="submission" date="2016-10" db="EMBL/GenBank/DDBJ databases">
        <authorList>
            <person name="Varghese N."/>
            <person name="Submissions S."/>
        </authorList>
    </citation>
    <scope>NUCLEOTIDE SEQUENCE [LARGE SCALE GENOMIC DNA]</scope>
    <source>
        <strain evidence="5">DSM 21772</strain>
    </source>
</reference>
<feature type="compositionally biased region" description="Pro residues" evidence="2">
    <location>
        <begin position="446"/>
        <end position="456"/>
    </location>
</feature>
<name>A0A1H1TVE2_9MICO</name>
<evidence type="ECO:0000256" key="2">
    <source>
        <dbReference type="SAM" id="MobiDB-lite"/>
    </source>
</evidence>
<dbReference type="GO" id="GO:0003676">
    <property type="term" value="F:nucleic acid binding"/>
    <property type="evidence" value="ECO:0007669"/>
    <property type="project" value="InterPro"/>
</dbReference>
<dbReference type="RefSeq" id="WP_083363782.1">
    <property type="nucleotide sequence ID" value="NZ_LT629742.1"/>
</dbReference>
<keyword evidence="4" id="KW-0255">Endonuclease</keyword>
<gene>
    <name evidence="4" type="ORF">SAMN04489834_1856</name>
</gene>
<dbReference type="OrthoDB" id="3261064at2"/>
<keyword evidence="4" id="KW-0540">Nuclease</keyword>
<dbReference type="EMBL" id="LT629742">
    <property type="protein sequence ID" value="SDS64253.1"/>
    <property type="molecule type" value="Genomic_DNA"/>
</dbReference>
<dbReference type="Pfam" id="PF01844">
    <property type="entry name" value="HNH"/>
    <property type="match status" value="1"/>
</dbReference>
<feature type="region of interest" description="Disordered" evidence="2">
    <location>
        <begin position="413"/>
        <end position="488"/>
    </location>
</feature>
<dbReference type="AlphaFoldDB" id="A0A1H1TVE2"/>
<proteinExistence type="inferred from homology"/>
<dbReference type="GO" id="GO:0008270">
    <property type="term" value="F:zinc ion binding"/>
    <property type="evidence" value="ECO:0007669"/>
    <property type="project" value="InterPro"/>
</dbReference>
<dbReference type="InterPro" id="IPR002711">
    <property type="entry name" value="HNH"/>
</dbReference>
<dbReference type="STRING" id="412690.SAMN04489834_1856"/>
<sequence>METQPPQAPATGFDPLLDADLAELSLGASAECVLQAERYRRIDSAVRRAVAIADPLGGRPSLDEQFARRSITAELALILRVHERTMVGLIYEAGQLCGPFANTLAELSAGSITVRHAREILAGAVVLPPTLHARFEREALGKARTMNVSAFHRAVARLRDRLHPDALADRAARSRADRRLVFEPDADGMAWLHLYLEAEKALAISTRVGDLATEAQKEAAEAGELGTDVVAADEAAGELTDDILSAGTHAQLEADIAAELLLGLPAQNTEDGQTHIPTLAFARPEVFVAVPKLTIGIDTLIGTSEEPAELHGYGPIDADTARRLVAQAPTLHRILTDPLDGTPLQLDPTQYRLSASLRRWILYRDETCRFPGCTRKAERSETDHTRAWEDGGQTTEENLAVLCKKHHRLKHNSRWRVQQTGGGNLSWTSPRGREYTTTPSRMQHAPPRPPTGPPEPSVSQVSIGSNGGGEPAGRRAMTGSTREVAPPF</sequence>
<dbReference type="CDD" id="cd00085">
    <property type="entry name" value="HNHc"/>
    <property type="match status" value="1"/>
</dbReference>
<evidence type="ECO:0000313" key="5">
    <source>
        <dbReference type="Proteomes" id="UP000181956"/>
    </source>
</evidence>
<feature type="domain" description="HNH nuclease" evidence="3">
    <location>
        <begin position="356"/>
        <end position="408"/>
    </location>
</feature>
<keyword evidence="5" id="KW-1185">Reference proteome</keyword>
<dbReference type="SMART" id="SM00507">
    <property type="entry name" value="HNHc"/>
    <property type="match status" value="1"/>
</dbReference>
<evidence type="ECO:0000256" key="1">
    <source>
        <dbReference type="ARBA" id="ARBA00023450"/>
    </source>
</evidence>
<dbReference type="Gene3D" id="1.10.30.50">
    <property type="match status" value="1"/>
</dbReference>
<protein>
    <submittedName>
        <fullName evidence="4">HNH endonuclease</fullName>
    </submittedName>
</protein>
<dbReference type="Pfam" id="PF02720">
    <property type="entry name" value="DUF222"/>
    <property type="match status" value="1"/>
</dbReference>
<dbReference type="GO" id="GO:0004519">
    <property type="term" value="F:endonuclease activity"/>
    <property type="evidence" value="ECO:0007669"/>
    <property type="project" value="UniProtKB-KW"/>
</dbReference>
<dbReference type="InterPro" id="IPR003870">
    <property type="entry name" value="DUF222"/>
</dbReference>
<accession>A0A1H1TVE2</accession>
<keyword evidence="4" id="KW-0378">Hydrolase</keyword>
<comment type="similarity">
    <text evidence="1">Belongs to the Rv1128c/1148c/1588c/1702c/1945/3466 family.</text>
</comment>
<organism evidence="4 5">
    <name type="scientific">Microterricola viridarii</name>
    <dbReference type="NCBI Taxonomy" id="412690"/>
    <lineage>
        <taxon>Bacteria</taxon>
        <taxon>Bacillati</taxon>
        <taxon>Actinomycetota</taxon>
        <taxon>Actinomycetes</taxon>
        <taxon>Micrococcales</taxon>
        <taxon>Microbacteriaceae</taxon>
        <taxon>Microterricola</taxon>
    </lineage>
</organism>
<evidence type="ECO:0000259" key="3">
    <source>
        <dbReference type="SMART" id="SM00507"/>
    </source>
</evidence>
<feature type="compositionally biased region" description="Polar residues" evidence="2">
    <location>
        <begin position="415"/>
        <end position="441"/>
    </location>
</feature>
<dbReference type="Proteomes" id="UP000181956">
    <property type="component" value="Chromosome I"/>
</dbReference>